<evidence type="ECO:0000256" key="1">
    <source>
        <dbReference type="ARBA" id="ARBA00004651"/>
    </source>
</evidence>
<feature type="transmembrane region" description="Helical" evidence="6">
    <location>
        <begin position="12"/>
        <end position="36"/>
    </location>
</feature>
<name>A0A3P3VTE5_9GAMM</name>
<keyword evidence="2" id="KW-1003">Cell membrane</keyword>
<gene>
    <name evidence="7" type="ORF">D0544_02630</name>
</gene>
<dbReference type="PANTHER" id="PTHR33545">
    <property type="entry name" value="UPF0750 MEMBRANE PROTEIN YITT-RELATED"/>
    <property type="match status" value="1"/>
</dbReference>
<dbReference type="PANTHER" id="PTHR33545:SF5">
    <property type="entry name" value="UPF0750 MEMBRANE PROTEIN YITT"/>
    <property type="match status" value="1"/>
</dbReference>
<feature type="transmembrane region" description="Helical" evidence="6">
    <location>
        <begin position="74"/>
        <end position="94"/>
    </location>
</feature>
<dbReference type="Proteomes" id="UP000280792">
    <property type="component" value="Unassembled WGS sequence"/>
</dbReference>
<accession>A0A3P3VTE5</accession>
<feature type="transmembrane region" description="Helical" evidence="6">
    <location>
        <begin position="159"/>
        <end position="186"/>
    </location>
</feature>
<dbReference type="InterPro" id="IPR003740">
    <property type="entry name" value="YitT"/>
</dbReference>
<keyword evidence="3 6" id="KW-0812">Transmembrane</keyword>
<feature type="transmembrane region" description="Helical" evidence="6">
    <location>
        <begin position="48"/>
        <end position="68"/>
    </location>
</feature>
<dbReference type="Pfam" id="PF02588">
    <property type="entry name" value="YitT_membrane"/>
    <property type="match status" value="1"/>
</dbReference>
<dbReference type="RefSeq" id="WP_125014460.1">
    <property type="nucleotide sequence ID" value="NZ_QWEZ01000001.1"/>
</dbReference>
<sequence>MSTKHTPFEDLQAMVTATALVSLGVFLLNFAGLLAGGTTGLALLLQKLTGVTFGVLFVALNLPFFYLALKQMGWQFTLKTFASIIMVALATEFLSRVIRVESANPLYCAVMGGLLIGCGLLILFRHQASLGGFNILALYMQNRYGISAGKFQMGLDGGIVVASFFVVTPWVLLVSMIGAVAVNLAIAVNHKPGRYVTS</sequence>
<evidence type="ECO:0000256" key="4">
    <source>
        <dbReference type="ARBA" id="ARBA00022989"/>
    </source>
</evidence>
<feature type="transmembrane region" description="Helical" evidence="6">
    <location>
        <begin position="106"/>
        <end position="124"/>
    </location>
</feature>
<keyword evidence="4 6" id="KW-1133">Transmembrane helix</keyword>
<keyword evidence="5 6" id="KW-0472">Membrane</keyword>
<protein>
    <submittedName>
        <fullName evidence="7">YitT family protein</fullName>
    </submittedName>
</protein>
<proteinExistence type="predicted"/>
<evidence type="ECO:0000313" key="8">
    <source>
        <dbReference type="Proteomes" id="UP000280792"/>
    </source>
</evidence>
<reference evidence="7 8" key="1">
    <citation type="submission" date="2018-08" db="EMBL/GenBank/DDBJ databases">
        <authorList>
            <person name="Khan S.A."/>
        </authorList>
    </citation>
    <scope>NUCLEOTIDE SEQUENCE [LARGE SCALE GENOMIC DNA]</scope>
    <source>
        <strain evidence="7 8">GTF-13</strain>
    </source>
</reference>
<evidence type="ECO:0000256" key="6">
    <source>
        <dbReference type="SAM" id="Phobius"/>
    </source>
</evidence>
<dbReference type="GO" id="GO:0005886">
    <property type="term" value="C:plasma membrane"/>
    <property type="evidence" value="ECO:0007669"/>
    <property type="project" value="UniProtKB-SubCell"/>
</dbReference>
<evidence type="ECO:0000256" key="3">
    <source>
        <dbReference type="ARBA" id="ARBA00022692"/>
    </source>
</evidence>
<evidence type="ECO:0000256" key="5">
    <source>
        <dbReference type="ARBA" id="ARBA00023136"/>
    </source>
</evidence>
<dbReference type="EMBL" id="QWEZ01000001">
    <property type="protein sequence ID" value="RRJ84033.1"/>
    <property type="molecule type" value="Genomic_DNA"/>
</dbReference>
<evidence type="ECO:0000256" key="2">
    <source>
        <dbReference type="ARBA" id="ARBA00022475"/>
    </source>
</evidence>
<keyword evidence="8" id="KW-1185">Reference proteome</keyword>
<comment type="caution">
    <text evidence="7">The sequence shown here is derived from an EMBL/GenBank/DDBJ whole genome shotgun (WGS) entry which is preliminary data.</text>
</comment>
<dbReference type="InterPro" id="IPR051461">
    <property type="entry name" value="UPF0750_membrane"/>
</dbReference>
<evidence type="ECO:0000313" key="7">
    <source>
        <dbReference type="EMBL" id="RRJ84033.1"/>
    </source>
</evidence>
<organism evidence="7 8">
    <name type="scientific">Aestuariirhabdus litorea</name>
    <dbReference type="NCBI Taxonomy" id="2528527"/>
    <lineage>
        <taxon>Bacteria</taxon>
        <taxon>Pseudomonadati</taxon>
        <taxon>Pseudomonadota</taxon>
        <taxon>Gammaproteobacteria</taxon>
        <taxon>Oceanospirillales</taxon>
        <taxon>Aestuariirhabdaceae</taxon>
        <taxon>Aestuariirhabdus</taxon>
    </lineage>
</organism>
<dbReference type="AlphaFoldDB" id="A0A3P3VTE5"/>
<comment type="subcellular location">
    <subcellularLocation>
        <location evidence="1">Cell membrane</location>
        <topology evidence="1">Multi-pass membrane protein</topology>
    </subcellularLocation>
</comment>
<reference evidence="7 8" key="2">
    <citation type="submission" date="2018-12" db="EMBL/GenBank/DDBJ databases">
        <title>Simiduia agarivorans gen. nov., sp. nov., a marine, agarolytic bacterium isolated from shallow coastal water from Keelung, Taiwan.</title>
        <authorList>
            <person name="Shieh W.Y."/>
        </authorList>
    </citation>
    <scope>NUCLEOTIDE SEQUENCE [LARGE SCALE GENOMIC DNA]</scope>
    <source>
        <strain evidence="7 8">GTF-13</strain>
    </source>
</reference>